<evidence type="ECO:0000256" key="3">
    <source>
        <dbReference type="ARBA" id="ARBA00012327"/>
    </source>
</evidence>
<dbReference type="GO" id="GO:0010340">
    <property type="term" value="F:carboxyl-O-methyltransferase activity"/>
    <property type="evidence" value="ECO:0007669"/>
    <property type="project" value="UniProtKB-UniRule"/>
</dbReference>
<keyword evidence="7 8" id="KW-0093">Biotin biosynthesis</keyword>
<evidence type="ECO:0000259" key="9">
    <source>
        <dbReference type="Pfam" id="PF08241"/>
    </source>
</evidence>
<evidence type="ECO:0000256" key="4">
    <source>
        <dbReference type="ARBA" id="ARBA00022603"/>
    </source>
</evidence>
<sequence>MRCAAAGPGGYLMIQAALKENVARQFSRAAHRYDKLATIQQQIAAQAMSQIPVQSGRLLDIGCATGSNTALLAEKGFAAQGVDLAPGMVEYARMRYPHLAFYEADAQHLPFSGEAFDVVFSSMALQWCQNLSQVMIEIARILDKGGIATLSIMTDGSFGQLNAARRACGLAAATNAMATHQQWLAAAREAGFAVQQAQSVEYTDTFSEVLSLLRSIKAVGAGVRCDNETVSSLSRQQLKMLQNAYQQYTTPAGQLPLTYRVSHLILEKH</sequence>
<dbReference type="InterPro" id="IPR011814">
    <property type="entry name" value="BioC"/>
</dbReference>
<gene>
    <name evidence="8" type="primary">bioC</name>
    <name evidence="10" type="ORF">FBQ74_11365</name>
</gene>
<dbReference type="GO" id="GO:0009102">
    <property type="term" value="P:biotin biosynthetic process"/>
    <property type="evidence" value="ECO:0007669"/>
    <property type="project" value="UniProtKB-UniRule"/>
</dbReference>
<keyword evidence="4 8" id="KW-0489">Methyltransferase</keyword>
<comment type="catalytic activity">
    <reaction evidence="1 8">
        <text>malonyl-[ACP] + S-adenosyl-L-methionine = malonyl-[ACP] methyl ester + S-adenosyl-L-homocysteine</text>
        <dbReference type="Rhea" id="RHEA:17105"/>
        <dbReference type="Rhea" id="RHEA-COMP:9623"/>
        <dbReference type="Rhea" id="RHEA-COMP:9954"/>
        <dbReference type="ChEBI" id="CHEBI:57856"/>
        <dbReference type="ChEBI" id="CHEBI:59789"/>
        <dbReference type="ChEBI" id="CHEBI:78449"/>
        <dbReference type="ChEBI" id="CHEBI:78845"/>
        <dbReference type="EC" id="2.1.1.197"/>
    </reaction>
</comment>
<reference evidence="10 11" key="1">
    <citation type="submission" date="2019-04" db="EMBL/GenBank/DDBJ databases">
        <title>Salinimonas iocasae sp. nov., a halophilic bacterium isolated from the outer tube casing of tubeworms in Okinawa Trough.</title>
        <authorList>
            <person name="Zhang H."/>
            <person name="Wang H."/>
            <person name="Li C."/>
        </authorList>
    </citation>
    <scope>NUCLEOTIDE SEQUENCE [LARGE SCALE GENOMIC DNA]</scope>
    <source>
        <strain evidence="10 11">KX18D6</strain>
    </source>
</reference>
<proteinExistence type="inferred from homology"/>
<keyword evidence="11" id="KW-1185">Reference proteome</keyword>
<dbReference type="Pfam" id="PF08241">
    <property type="entry name" value="Methyltransf_11"/>
    <property type="match status" value="1"/>
</dbReference>
<comment type="function">
    <text evidence="8">Converts the free carboxyl group of a malonyl-thioester to its methyl ester by transfer of a methyl group from S-adenosyl-L-methionine (SAM). It allows to synthesize pimeloyl-ACP via the fatty acid synthetic pathway.</text>
</comment>
<dbReference type="UniPathway" id="UPA00078"/>
<dbReference type="EC" id="2.1.1.197" evidence="3 8"/>
<evidence type="ECO:0000313" key="11">
    <source>
        <dbReference type="Proteomes" id="UP000304912"/>
    </source>
</evidence>
<evidence type="ECO:0000256" key="5">
    <source>
        <dbReference type="ARBA" id="ARBA00022679"/>
    </source>
</evidence>
<name>A0A5B7YFE0_9ALTE</name>
<evidence type="ECO:0000313" key="10">
    <source>
        <dbReference type="EMBL" id="QCZ94036.1"/>
    </source>
</evidence>
<dbReference type="InterPro" id="IPR013216">
    <property type="entry name" value="Methyltransf_11"/>
</dbReference>
<dbReference type="GO" id="GO:0102130">
    <property type="term" value="F:malonyl-CoA methyltransferase activity"/>
    <property type="evidence" value="ECO:0007669"/>
    <property type="project" value="UniProtKB-EC"/>
</dbReference>
<dbReference type="Gene3D" id="3.40.50.150">
    <property type="entry name" value="Vaccinia Virus protein VP39"/>
    <property type="match status" value="1"/>
</dbReference>
<comment type="pathway">
    <text evidence="2 8">Cofactor biosynthesis; biotin biosynthesis.</text>
</comment>
<dbReference type="AlphaFoldDB" id="A0A5B7YFE0"/>
<dbReference type="SUPFAM" id="SSF53335">
    <property type="entry name" value="S-adenosyl-L-methionine-dependent methyltransferases"/>
    <property type="match status" value="1"/>
</dbReference>
<dbReference type="PANTHER" id="PTHR43861:SF1">
    <property type="entry name" value="TRANS-ACONITATE 2-METHYLTRANSFERASE"/>
    <property type="match status" value="1"/>
</dbReference>
<evidence type="ECO:0000256" key="1">
    <source>
        <dbReference type="ARBA" id="ARBA00000852"/>
    </source>
</evidence>
<dbReference type="EMBL" id="CP039852">
    <property type="protein sequence ID" value="QCZ94036.1"/>
    <property type="molecule type" value="Genomic_DNA"/>
</dbReference>
<dbReference type="GO" id="GO:0008757">
    <property type="term" value="F:S-adenosylmethionine-dependent methyltransferase activity"/>
    <property type="evidence" value="ECO:0007669"/>
    <property type="project" value="InterPro"/>
</dbReference>
<evidence type="ECO:0000256" key="6">
    <source>
        <dbReference type="ARBA" id="ARBA00022691"/>
    </source>
</evidence>
<keyword evidence="6 8" id="KW-0949">S-adenosyl-L-methionine</keyword>
<evidence type="ECO:0000256" key="7">
    <source>
        <dbReference type="ARBA" id="ARBA00022756"/>
    </source>
</evidence>
<protein>
    <recommendedName>
        <fullName evidence="3 8">Malonyl-[acyl-carrier protein] O-methyltransferase</fullName>
        <shortName evidence="8">Malonyl-ACP O-methyltransferase</shortName>
        <ecNumber evidence="3 8">2.1.1.197</ecNumber>
    </recommendedName>
    <alternativeName>
        <fullName evidence="8">Biotin synthesis protein BioC</fullName>
    </alternativeName>
</protein>
<accession>A0A5B7YFE0</accession>
<dbReference type="InterPro" id="IPR029063">
    <property type="entry name" value="SAM-dependent_MTases_sf"/>
</dbReference>
<feature type="domain" description="Methyltransferase type 11" evidence="9">
    <location>
        <begin position="59"/>
        <end position="148"/>
    </location>
</feature>
<keyword evidence="5 8" id="KW-0808">Transferase</keyword>
<dbReference type="HAMAP" id="MF_00835">
    <property type="entry name" value="BioC"/>
    <property type="match status" value="1"/>
</dbReference>
<dbReference type="KEGG" id="salk:FBQ74_11365"/>
<organism evidence="10 11">
    <name type="scientific">Salinimonas iocasae</name>
    <dbReference type="NCBI Taxonomy" id="2572577"/>
    <lineage>
        <taxon>Bacteria</taxon>
        <taxon>Pseudomonadati</taxon>
        <taxon>Pseudomonadota</taxon>
        <taxon>Gammaproteobacteria</taxon>
        <taxon>Alteromonadales</taxon>
        <taxon>Alteromonadaceae</taxon>
        <taxon>Alteromonas/Salinimonas group</taxon>
        <taxon>Salinimonas</taxon>
    </lineage>
</organism>
<comment type="similarity">
    <text evidence="8">Belongs to the methyltransferase superfamily.</text>
</comment>
<dbReference type="Proteomes" id="UP000304912">
    <property type="component" value="Chromosome"/>
</dbReference>
<dbReference type="CDD" id="cd02440">
    <property type="entry name" value="AdoMet_MTases"/>
    <property type="match status" value="1"/>
</dbReference>
<evidence type="ECO:0000256" key="8">
    <source>
        <dbReference type="HAMAP-Rule" id="MF_00835"/>
    </source>
</evidence>
<dbReference type="OrthoDB" id="9760689at2"/>
<dbReference type="GO" id="GO:0032259">
    <property type="term" value="P:methylation"/>
    <property type="evidence" value="ECO:0007669"/>
    <property type="project" value="UniProtKB-KW"/>
</dbReference>
<dbReference type="PANTHER" id="PTHR43861">
    <property type="entry name" value="TRANS-ACONITATE 2-METHYLTRANSFERASE-RELATED"/>
    <property type="match status" value="1"/>
</dbReference>
<evidence type="ECO:0000256" key="2">
    <source>
        <dbReference type="ARBA" id="ARBA00004746"/>
    </source>
</evidence>